<gene>
    <name evidence="5" type="ORF">N7456_006211</name>
</gene>
<dbReference type="InterPro" id="IPR042099">
    <property type="entry name" value="ANL_N_sf"/>
</dbReference>
<dbReference type="CDD" id="cd05911">
    <property type="entry name" value="Firefly_Luc_like"/>
    <property type="match status" value="1"/>
</dbReference>
<sequence length="570" mass="63145">MIFTSTQSRITVPEHLTTWDWLFEAPFSSLPEKSSPALAGFTNVTTKERIDYGKVKEYATFISTALTRKLGLAAGDAVALFSPNTVWYPIAMFATNRFGGIISGASPAYNVEEMTYALEKSKAKVLMTAISALPVAIPAAKKAGIPQERIILLGGRQHGFSTIQDLVAFGQTFGPDGQVSPFKLEGDQSNKQLCGFLSFSSGTTGLPKAVMISHHNVIAQCLQVTQLTPKEHKKVLAVLPLFHITGLVHQMHLPVLRNAEVYMLPTFTMATMLDAVVEYQISELLLVPPIIIRLLRDPIVNNYDLSHVRRFSSGAAPLSAEVLQELQRRFPHTGFKQGYGMTESCSCITAHPEEKSTYDYAHRVGTIVANTEVKILDTDTARELGYNEPGEILARGPQIVMGYLDNDKATQETFDHDGWLHTGDVGFIDREGFITITDRIKEMIKVKGIAVAPAELEDLLLGHPIIEDVAVGSIPDDYTGQRPKAYVVLKPDVVHNSNSETVVSLLHTLIQYVQDNKARYKWIKEVELVEEIPKSASGKILRRVLRQHEQRTDVNNRILAVSKERGRSKL</sequence>
<dbReference type="InterPro" id="IPR020845">
    <property type="entry name" value="AMP-binding_CS"/>
</dbReference>
<keyword evidence="6" id="KW-1185">Reference proteome</keyword>
<dbReference type="InterPro" id="IPR000873">
    <property type="entry name" value="AMP-dep_synth/lig_dom"/>
</dbReference>
<dbReference type="PANTHER" id="PTHR24096">
    <property type="entry name" value="LONG-CHAIN-FATTY-ACID--COA LIGASE"/>
    <property type="match status" value="1"/>
</dbReference>
<dbReference type="SUPFAM" id="SSF56801">
    <property type="entry name" value="Acetyl-CoA synthetase-like"/>
    <property type="match status" value="1"/>
</dbReference>
<dbReference type="EMBL" id="JAPQKH010000003">
    <property type="protein sequence ID" value="KAJ5109536.1"/>
    <property type="molecule type" value="Genomic_DNA"/>
</dbReference>
<dbReference type="InterPro" id="IPR025110">
    <property type="entry name" value="AMP-bd_C"/>
</dbReference>
<evidence type="ECO:0000259" key="4">
    <source>
        <dbReference type="Pfam" id="PF13193"/>
    </source>
</evidence>
<dbReference type="Gene3D" id="3.40.50.12780">
    <property type="entry name" value="N-terminal domain of ligase-like"/>
    <property type="match status" value="1"/>
</dbReference>
<dbReference type="OrthoDB" id="6509636at2759"/>
<dbReference type="PANTHER" id="PTHR24096:SF422">
    <property type="entry name" value="BCDNA.GH02901"/>
    <property type="match status" value="1"/>
</dbReference>
<comment type="similarity">
    <text evidence="2">Belongs to the ATP-dependent AMP-binding enzyme family.</text>
</comment>
<feature type="domain" description="AMP-binding enzyme C-terminal" evidence="4">
    <location>
        <begin position="455"/>
        <end position="539"/>
    </location>
</feature>
<comment type="caution">
    <text evidence="5">The sequence shown here is derived from an EMBL/GenBank/DDBJ whole genome shotgun (WGS) entry which is preliminary data.</text>
</comment>
<dbReference type="GO" id="GO:0016405">
    <property type="term" value="F:CoA-ligase activity"/>
    <property type="evidence" value="ECO:0007669"/>
    <property type="project" value="TreeGrafter"/>
</dbReference>
<evidence type="ECO:0008006" key="7">
    <source>
        <dbReference type="Google" id="ProtNLM"/>
    </source>
</evidence>
<dbReference type="FunFam" id="3.40.50.12780:FF:000003">
    <property type="entry name" value="Long-chain-fatty-acid--CoA ligase FadD"/>
    <property type="match status" value="1"/>
</dbReference>
<evidence type="ECO:0000313" key="5">
    <source>
        <dbReference type="EMBL" id="KAJ5109536.1"/>
    </source>
</evidence>
<evidence type="ECO:0000256" key="2">
    <source>
        <dbReference type="ARBA" id="ARBA00006432"/>
    </source>
</evidence>
<feature type="domain" description="AMP-dependent synthetase/ligase" evidence="3">
    <location>
        <begin position="45"/>
        <end position="404"/>
    </location>
</feature>
<accession>A0A9W9FZZ6</accession>
<comment type="pathway">
    <text evidence="1">Siderophore biosynthesis.</text>
</comment>
<name>A0A9W9FZZ6_9EURO</name>
<reference evidence="5" key="2">
    <citation type="journal article" date="2023" name="IMA Fungus">
        <title>Comparative genomic study of the Penicillium genus elucidates a diverse pangenome and 15 lateral gene transfer events.</title>
        <authorList>
            <person name="Petersen C."/>
            <person name="Sorensen T."/>
            <person name="Nielsen M.R."/>
            <person name="Sondergaard T.E."/>
            <person name="Sorensen J.L."/>
            <person name="Fitzpatrick D.A."/>
            <person name="Frisvad J.C."/>
            <person name="Nielsen K.L."/>
        </authorList>
    </citation>
    <scope>NUCLEOTIDE SEQUENCE</scope>
    <source>
        <strain evidence="5">IBT 30069</strain>
    </source>
</reference>
<dbReference type="InterPro" id="IPR045851">
    <property type="entry name" value="AMP-bd_C_sf"/>
</dbReference>
<dbReference type="PROSITE" id="PS00455">
    <property type="entry name" value="AMP_BINDING"/>
    <property type="match status" value="1"/>
</dbReference>
<dbReference type="Pfam" id="PF00501">
    <property type="entry name" value="AMP-binding"/>
    <property type="match status" value="1"/>
</dbReference>
<dbReference type="Gene3D" id="3.30.300.30">
    <property type="match status" value="1"/>
</dbReference>
<evidence type="ECO:0000256" key="1">
    <source>
        <dbReference type="ARBA" id="ARBA00004924"/>
    </source>
</evidence>
<organism evidence="5 6">
    <name type="scientific">Penicillium angulare</name>
    <dbReference type="NCBI Taxonomy" id="116970"/>
    <lineage>
        <taxon>Eukaryota</taxon>
        <taxon>Fungi</taxon>
        <taxon>Dikarya</taxon>
        <taxon>Ascomycota</taxon>
        <taxon>Pezizomycotina</taxon>
        <taxon>Eurotiomycetes</taxon>
        <taxon>Eurotiomycetidae</taxon>
        <taxon>Eurotiales</taxon>
        <taxon>Aspergillaceae</taxon>
        <taxon>Penicillium</taxon>
    </lineage>
</organism>
<evidence type="ECO:0000259" key="3">
    <source>
        <dbReference type="Pfam" id="PF00501"/>
    </source>
</evidence>
<reference evidence="5" key="1">
    <citation type="submission" date="2022-11" db="EMBL/GenBank/DDBJ databases">
        <authorList>
            <person name="Petersen C."/>
        </authorList>
    </citation>
    <scope>NUCLEOTIDE SEQUENCE</scope>
    <source>
        <strain evidence="5">IBT 30069</strain>
    </source>
</reference>
<dbReference type="AlphaFoldDB" id="A0A9W9FZZ6"/>
<dbReference type="Pfam" id="PF13193">
    <property type="entry name" value="AMP-binding_C"/>
    <property type="match status" value="1"/>
</dbReference>
<protein>
    <recommendedName>
        <fullName evidence="7">Acetyl-CoA synthetase-like protein</fullName>
    </recommendedName>
</protein>
<dbReference type="Proteomes" id="UP001149165">
    <property type="component" value="Unassembled WGS sequence"/>
</dbReference>
<proteinExistence type="inferred from homology"/>
<evidence type="ECO:0000313" key="6">
    <source>
        <dbReference type="Proteomes" id="UP001149165"/>
    </source>
</evidence>